<accession>A0A1B6HDF0</accession>
<dbReference type="EMBL" id="GECU01035074">
    <property type="protein sequence ID" value="JAS72632.1"/>
    <property type="molecule type" value="Transcribed_RNA"/>
</dbReference>
<evidence type="ECO:0000313" key="1">
    <source>
        <dbReference type="EMBL" id="JAS72632.1"/>
    </source>
</evidence>
<dbReference type="PANTHER" id="PTHR47510:SF3">
    <property type="entry name" value="ENDO_EXONUCLEASE_PHOSPHATASE DOMAIN-CONTAINING PROTEIN"/>
    <property type="match status" value="1"/>
</dbReference>
<protein>
    <submittedName>
        <fullName evidence="1">Uncharacterized protein</fullName>
    </submittedName>
</protein>
<reference evidence="1" key="1">
    <citation type="submission" date="2015-11" db="EMBL/GenBank/DDBJ databases">
        <title>De novo transcriptome assembly of four potential Pierce s Disease insect vectors from Arizona vineyards.</title>
        <authorList>
            <person name="Tassone E.E."/>
        </authorList>
    </citation>
    <scope>NUCLEOTIDE SEQUENCE</scope>
</reference>
<proteinExistence type="predicted"/>
<feature type="non-terminal residue" evidence="1">
    <location>
        <position position="140"/>
    </location>
</feature>
<organism evidence="1">
    <name type="scientific">Homalodisca liturata</name>
    <dbReference type="NCBI Taxonomy" id="320908"/>
    <lineage>
        <taxon>Eukaryota</taxon>
        <taxon>Metazoa</taxon>
        <taxon>Ecdysozoa</taxon>
        <taxon>Arthropoda</taxon>
        <taxon>Hexapoda</taxon>
        <taxon>Insecta</taxon>
        <taxon>Pterygota</taxon>
        <taxon>Neoptera</taxon>
        <taxon>Paraneoptera</taxon>
        <taxon>Hemiptera</taxon>
        <taxon>Auchenorrhyncha</taxon>
        <taxon>Membracoidea</taxon>
        <taxon>Cicadellidae</taxon>
        <taxon>Cicadellinae</taxon>
        <taxon>Proconiini</taxon>
        <taxon>Homalodisca</taxon>
    </lineage>
</organism>
<dbReference type="AlphaFoldDB" id="A0A1B6HDF0"/>
<dbReference type="PANTHER" id="PTHR47510">
    <property type="entry name" value="REVERSE TRANSCRIPTASE DOMAIN-CONTAINING PROTEIN"/>
    <property type="match status" value="1"/>
</dbReference>
<feature type="non-terminal residue" evidence="1">
    <location>
        <position position="1"/>
    </location>
</feature>
<gene>
    <name evidence="1" type="ORF">g.57748</name>
</gene>
<name>A0A1B6HDF0_9HEMI</name>
<sequence>IEQAENKSKALWKVINSERKKKSETSVLENLNIEGGIHSSPKRIANYLNSFFVTIADRTLKQNEREEHGPIEDPVENILAQNLQLYKATEEEIRKTIDSMKPKTSAEENEISSKLIKYCENELAAPLTNLIINLLMKEFF</sequence>